<evidence type="ECO:0000256" key="1">
    <source>
        <dbReference type="ARBA" id="ARBA00022741"/>
    </source>
</evidence>
<feature type="coiled-coil region" evidence="4">
    <location>
        <begin position="272"/>
        <end position="320"/>
    </location>
</feature>
<evidence type="ECO:0000313" key="8">
    <source>
        <dbReference type="Proteomes" id="UP000019132"/>
    </source>
</evidence>
<organism evidence="7 8">
    <name type="scientific">Globisporangium ultimum (strain ATCC 200006 / CBS 805.95 / DAOM BR144)</name>
    <name type="common">Pythium ultimum</name>
    <dbReference type="NCBI Taxonomy" id="431595"/>
    <lineage>
        <taxon>Eukaryota</taxon>
        <taxon>Sar</taxon>
        <taxon>Stramenopiles</taxon>
        <taxon>Oomycota</taxon>
        <taxon>Peronosporomycetes</taxon>
        <taxon>Pythiales</taxon>
        <taxon>Pythiaceae</taxon>
        <taxon>Globisporangium</taxon>
    </lineage>
</organism>
<feature type="binding site" evidence="3">
    <location>
        <begin position="1346"/>
        <end position="1353"/>
    </location>
    <ligand>
        <name>ATP</name>
        <dbReference type="ChEBI" id="CHEBI:30616"/>
    </ligand>
</feature>
<dbReference type="SUPFAM" id="SSF52540">
    <property type="entry name" value="P-loop containing nucleoside triphosphate hydrolases"/>
    <property type="match status" value="1"/>
</dbReference>
<feature type="coiled-coil region" evidence="4">
    <location>
        <begin position="105"/>
        <end position="132"/>
    </location>
</feature>
<dbReference type="Gene3D" id="3.40.850.10">
    <property type="entry name" value="Kinesin motor domain"/>
    <property type="match status" value="1"/>
</dbReference>
<accession>K3W8F7</accession>
<keyword evidence="4" id="KW-0175">Coiled coil</keyword>
<reference evidence="8" key="1">
    <citation type="journal article" date="2010" name="Genome Biol.">
        <title>Genome sequence of the necrotrophic plant pathogen Pythium ultimum reveals original pathogenicity mechanisms and effector repertoire.</title>
        <authorList>
            <person name="Levesque C.A."/>
            <person name="Brouwer H."/>
            <person name="Cano L."/>
            <person name="Hamilton J.P."/>
            <person name="Holt C."/>
            <person name="Huitema E."/>
            <person name="Raffaele S."/>
            <person name="Robideau G.P."/>
            <person name="Thines M."/>
            <person name="Win J."/>
            <person name="Zerillo M.M."/>
            <person name="Beakes G.W."/>
            <person name="Boore J.L."/>
            <person name="Busam D."/>
            <person name="Dumas B."/>
            <person name="Ferriera S."/>
            <person name="Fuerstenberg S.I."/>
            <person name="Gachon C.M."/>
            <person name="Gaulin E."/>
            <person name="Govers F."/>
            <person name="Grenville-Briggs L."/>
            <person name="Horner N."/>
            <person name="Hostetler J."/>
            <person name="Jiang R.H."/>
            <person name="Johnson J."/>
            <person name="Krajaejun T."/>
            <person name="Lin H."/>
            <person name="Meijer H.J."/>
            <person name="Moore B."/>
            <person name="Morris P."/>
            <person name="Phuntmart V."/>
            <person name="Puiu D."/>
            <person name="Shetty J."/>
            <person name="Stajich J.E."/>
            <person name="Tripathy S."/>
            <person name="Wawra S."/>
            <person name="van West P."/>
            <person name="Whitty B.R."/>
            <person name="Coutinho P.M."/>
            <person name="Henrissat B."/>
            <person name="Martin F."/>
            <person name="Thomas P.D."/>
            <person name="Tyler B.M."/>
            <person name="De Vries R.P."/>
            <person name="Kamoun S."/>
            <person name="Yandell M."/>
            <person name="Tisserat N."/>
            <person name="Buell C.R."/>
        </authorList>
    </citation>
    <scope>NUCLEOTIDE SEQUENCE</scope>
    <source>
        <strain evidence="8">DAOM:BR144</strain>
    </source>
</reference>
<feature type="compositionally biased region" description="Acidic residues" evidence="5">
    <location>
        <begin position="792"/>
        <end position="808"/>
    </location>
</feature>
<dbReference type="InParanoid" id="K3W8F7"/>
<feature type="compositionally biased region" description="Acidic residues" evidence="5">
    <location>
        <begin position="883"/>
        <end position="898"/>
    </location>
</feature>
<dbReference type="HOGENOM" id="CLU_243163_0_0_1"/>
<evidence type="ECO:0000256" key="4">
    <source>
        <dbReference type="SAM" id="Coils"/>
    </source>
</evidence>
<dbReference type="Pfam" id="PF00225">
    <property type="entry name" value="Kinesin"/>
    <property type="match status" value="1"/>
</dbReference>
<keyword evidence="8" id="KW-1185">Reference proteome</keyword>
<dbReference type="FunFam" id="3.40.850.10:FF:000146">
    <property type="entry name" value="Kinesin-like protein"/>
    <property type="match status" value="1"/>
</dbReference>
<dbReference type="InterPro" id="IPR036961">
    <property type="entry name" value="Kinesin_motor_dom_sf"/>
</dbReference>
<dbReference type="SMART" id="SM00129">
    <property type="entry name" value="KISc"/>
    <property type="match status" value="1"/>
</dbReference>
<reference evidence="7" key="3">
    <citation type="submission" date="2015-02" db="UniProtKB">
        <authorList>
            <consortium name="EnsemblProtists"/>
        </authorList>
    </citation>
    <scope>IDENTIFICATION</scope>
    <source>
        <strain evidence="7">DAOM BR144</strain>
    </source>
</reference>
<reference evidence="8" key="2">
    <citation type="submission" date="2010-04" db="EMBL/GenBank/DDBJ databases">
        <authorList>
            <person name="Buell R."/>
            <person name="Hamilton J."/>
            <person name="Hostetler J."/>
        </authorList>
    </citation>
    <scope>NUCLEOTIDE SEQUENCE [LARGE SCALE GENOMIC DNA]</scope>
    <source>
        <strain evidence="8">DAOM:BR144</strain>
    </source>
</reference>
<proteinExistence type="inferred from homology"/>
<keyword evidence="2 3" id="KW-0067">ATP-binding</keyword>
<dbReference type="InterPro" id="IPR027640">
    <property type="entry name" value="Kinesin-like_fam"/>
</dbReference>
<dbReference type="GO" id="GO:0005524">
    <property type="term" value="F:ATP binding"/>
    <property type="evidence" value="ECO:0007669"/>
    <property type="project" value="UniProtKB-UniRule"/>
</dbReference>
<dbReference type="PANTHER" id="PTHR47972:SF16">
    <property type="entry name" value="KINESIN-LIKE PROTEIN"/>
    <property type="match status" value="1"/>
</dbReference>
<name>K3W8F7_GLOUD</name>
<dbReference type="InterPro" id="IPR019821">
    <property type="entry name" value="Kinesin_motor_CS"/>
</dbReference>
<feature type="coiled-coil region" evidence="4">
    <location>
        <begin position="705"/>
        <end position="753"/>
    </location>
</feature>
<evidence type="ECO:0000256" key="3">
    <source>
        <dbReference type="PROSITE-ProRule" id="PRU00283"/>
    </source>
</evidence>
<dbReference type="GO" id="GO:0003777">
    <property type="term" value="F:microtubule motor activity"/>
    <property type="evidence" value="ECO:0007669"/>
    <property type="project" value="InterPro"/>
</dbReference>
<feature type="compositionally biased region" description="Basic residues" evidence="5">
    <location>
        <begin position="1030"/>
        <end position="1042"/>
    </location>
</feature>
<feature type="compositionally biased region" description="Basic and acidic residues" evidence="5">
    <location>
        <begin position="809"/>
        <end position="818"/>
    </location>
</feature>
<feature type="compositionally biased region" description="Acidic residues" evidence="5">
    <location>
        <begin position="822"/>
        <end position="858"/>
    </location>
</feature>
<dbReference type="eggNOG" id="KOG0239">
    <property type="taxonomic scope" value="Eukaryota"/>
</dbReference>
<feature type="region of interest" description="Disordered" evidence="5">
    <location>
        <begin position="1022"/>
        <end position="1060"/>
    </location>
</feature>
<keyword evidence="1 3" id="KW-0547">Nucleotide-binding</keyword>
<dbReference type="OMA" id="CVKFVDE"/>
<dbReference type="InterPro" id="IPR001752">
    <property type="entry name" value="Kinesin_motor_dom"/>
</dbReference>
<feature type="coiled-coil region" evidence="4">
    <location>
        <begin position="1089"/>
        <end position="1123"/>
    </location>
</feature>
<keyword evidence="3" id="KW-0505">Motor protein</keyword>
<dbReference type="Proteomes" id="UP000019132">
    <property type="component" value="Unassembled WGS sequence"/>
</dbReference>
<evidence type="ECO:0000259" key="6">
    <source>
        <dbReference type="PROSITE" id="PS50067"/>
    </source>
</evidence>
<dbReference type="PROSITE" id="PS50067">
    <property type="entry name" value="KINESIN_MOTOR_2"/>
    <property type="match status" value="1"/>
</dbReference>
<evidence type="ECO:0000256" key="5">
    <source>
        <dbReference type="SAM" id="MobiDB-lite"/>
    </source>
</evidence>
<dbReference type="PROSITE" id="PS00411">
    <property type="entry name" value="KINESIN_MOTOR_1"/>
    <property type="match status" value="1"/>
</dbReference>
<protein>
    <recommendedName>
        <fullName evidence="6">Kinesin motor domain-containing protein</fullName>
    </recommendedName>
</protein>
<dbReference type="GO" id="GO:0008017">
    <property type="term" value="F:microtubule binding"/>
    <property type="evidence" value="ECO:0007669"/>
    <property type="project" value="InterPro"/>
</dbReference>
<dbReference type="PRINTS" id="PR00380">
    <property type="entry name" value="KINESINHEAVY"/>
</dbReference>
<dbReference type="GO" id="GO:0007018">
    <property type="term" value="P:microtubule-based movement"/>
    <property type="evidence" value="ECO:0007669"/>
    <property type="project" value="InterPro"/>
</dbReference>
<feature type="compositionally biased region" description="Basic and acidic residues" evidence="5">
    <location>
        <begin position="755"/>
        <end position="779"/>
    </location>
</feature>
<dbReference type="EnsemblProtists" id="PYU1_T001248">
    <property type="protein sequence ID" value="PYU1_T001248"/>
    <property type="gene ID" value="PYU1_G001248"/>
</dbReference>
<dbReference type="STRING" id="431595.K3W8F7"/>
<feature type="domain" description="Kinesin motor" evidence="6">
    <location>
        <begin position="1266"/>
        <end position="1594"/>
    </location>
</feature>
<feature type="region of interest" description="Disordered" evidence="5">
    <location>
        <begin position="522"/>
        <end position="557"/>
    </location>
</feature>
<feature type="coiled-coil region" evidence="4">
    <location>
        <begin position="1156"/>
        <end position="1197"/>
    </location>
</feature>
<dbReference type="VEuPathDB" id="FungiDB:PYU1_G001248"/>
<evidence type="ECO:0000256" key="2">
    <source>
        <dbReference type="ARBA" id="ARBA00022840"/>
    </source>
</evidence>
<feature type="compositionally biased region" description="Low complexity" evidence="5">
    <location>
        <begin position="522"/>
        <end position="537"/>
    </location>
</feature>
<dbReference type="EMBL" id="GL376626">
    <property type="status" value="NOT_ANNOTATED_CDS"/>
    <property type="molecule type" value="Genomic_DNA"/>
</dbReference>
<dbReference type="InterPro" id="IPR027417">
    <property type="entry name" value="P-loop_NTPase"/>
</dbReference>
<dbReference type="PANTHER" id="PTHR47972">
    <property type="entry name" value="KINESIN-LIKE PROTEIN KLP-3"/>
    <property type="match status" value="1"/>
</dbReference>
<feature type="region of interest" description="Disordered" evidence="5">
    <location>
        <begin position="755"/>
        <end position="899"/>
    </location>
</feature>
<comment type="similarity">
    <text evidence="3">Belongs to the TRAFAC class myosin-kinesin ATPase superfamily. Kinesin family.</text>
</comment>
<evidence type="ECO:0000313" key="7">
    <source>
        <dbReference type="EnsemblProtists" id="PYU1_T001248"/>
    </source>
</evidence>
<sequence length="1631" mass="181370">MSRSAQVAPLPRTEDFHVGKLLNDDGGQAHSTELVALDAAAVCKDEQETSYIPVALAKVHLAKVVADMHVMKEEQALKVAQIIERYNAIERDTQAHYESVVLDVKRHAKRKLQDEQRKYEALVDLTQEQQAQAQYEYAELLTQCEQEHVARDSEKESWCQQFEARLLLHEEEMAKCHAMVTLELQREAARHDRAANSTLEQLRNELQLSWEDAKSESMRVVQQLEHLRKEMLVKEKAFVRRVQQMQTAFDADHEVLKCLNSVVNRVVDMAQQQAARKKTKELTHEITKLNEQVRKSIERESNLQQRLQVAREQYTNVERSAVRETVEWIVQTIEVAAAMSLPLPSAAVSSQMDEPEATVAPIVAVDPPQFELTVTQLQHASDVERLRERNREIVHSKQRLHDEKVQLQTLLESKNAAKASIKMWLAEFQHEHGRDPTIEDKALVKDLYLRFKESEEAYNRQKAHVAALKAQHHAKVIEIEAIAQWQVLTGAVLQQQQDARRSDNFGECPPEEDGRMMELFESSSSYDGASRSSSASGFYPCSRPSSSVDGSVPKLSPRQGKVSALEYELELLRQELAAVNANNSEKKHGAADKVVSTTNGAGSAADQGVSGDGSVGEVHIENEFEDLFAGQEGGDFAEPPVVVYGEEENADKGSLNHLVEEMVSASVPVSPLPTMHEKEAKSPDELVVMQPVHEVESLERNTSLSQEQQQQQAALQLTIDQLASEIELRREEKQRLETQIEQLRLHLELMEFHHDDPHSEMDPDDSLSRPSDERVDARRQSKRVLLESQHFDEEEAVDDDEEDGADEYGDAKGGRENRPSWQDEELLDANESNEQDDGEQSGNEGDDDEESGEEEEGVDAVADTKDSGSVPSSPLKLQLDARDDIEDEVEVESPEDKEDAARWQHMIAVFKGAIEQGKAQFNRGDRTKCYQTYLKAIEKCMEQLRGLHHPSRREDVAACKHALGEASRLPAARGSMVLRKQLDVLLADCEARLRDRDERLAASQERLLLEKERKAAQAATIKLASTPPHSVKKHKHHAHKKATPPGTVALEENDGGSSAKSNAISILASSSSGSTPGKAASNAGGGKVLEEYKQKLKALETKAKADKVKITQLETSLAKLESQQFSMASGGSGASNGGASSAVLERKLGDMEKKHKHALEDAEKTMKKEVSSLSQQLQAAQSKSTALQAQVTQCESELARLGGKATQLSRLEGEIVGLRQQAAQATAFAAELQTVKTDFTKLEVSYREEQSLRKKYYNMIEDMKGKIRVYARCRPMSSSERDRGCGTCVKFVDEYSVELETPRGPKPFSYDQVFSPVSTQDQVFEDTKNLLQSALDGFNVCIFAYGQTGSGKTFTMTGTETMPGLSPRAITHLFTMADEAKSNHTVTFQAFMLELYNDTLIDLFHLVDSGGGHDNLKDAPKLEIKKNDKGMVFVQNITMKTCTNAQQTLKLFELANKKRQVGSTKMNAESSRSHSVFSLLVENYNKTTKATSIGKLSLVDLAGSERAGKTGATAERLKEAQAINKSLSALGDVISALSTNEKFIPYRNNKLTQLMQDSLGGNAKTLMFVNISPADYNQEETQTSLAYASRVKLITNSANKNSESELVNRLKLIIKQLKAGKSDVDLEGVLE</sequence>